<feature type="transmembrane region" description="Helical" evidence="2">
    <location>
        <begin position="258"/>
        <end position="278"/>
    </location>
</feature>
<name>A0A194WZK0_MOLSC</name>
<dbReference type="PANTHER" id="PTHR35043">
    <property type="entry name" value="TRANSCRIPTION FACTOR DOMAIN-CONTAINING PROTEIN"/>
    <property type="match status" value="1"/>
</dbReference>
<feature type="region of interest" description="Disordered" evidence="1">
    <location>
        <begin position="170"/>
        <end position="190"/>
    </location>
</feature>
<dbReference type="InParanoid" id="A0A194WZK0"/>
<protein>
    <submittedName>
        <fullName evidence="3">Uncharacterized protein</fullName>
    </submittedName>
</protein>
<dbReference type="EMBL" id="KQ947422">
    <property type="protein sequence ID" value="KUJ13376.1"/>
    <property type="molecule type" value="Genomic_DNA"/>
</dbReference>
<feature type="transmembrane region" description="Helical" evidence="2">
    <location>
        <begin position="341"/>
        <end position="360"/>
    </location>
</feature>
<dbReference type="KEGG" id="psco:LY89DRAFT_785094"/>
<evidence type="ECO:0000256" key="2">
    <source>
        <dbReference type="SAM" id="Phobius"/>
    </source>
</evidence>
<evidence type="ECO:0000256" key="1">
    <source>
        <dbReference type="SAM" id="MobiDB-lite"/>
    </source>
</evidence>
<keyword evidence="2" id="KW-0812">Transmembrane</keyword>
<reference evidence="3 4" key="1">
    <citation type="submission" date="2015-10" db="EMBL/GenBank/DDBJ databases">
        <title>Full genome of DAOMC 229536 Phialocephala scopiformis, a fungal endophyte of spruce producing the potent anti-insectan compound rugulosin.</title>
        <authorList>
            <consortium name="DOE Joint Genome Institute"/>
            <person name="Walker A.K."/>
            <person name="Frasz S.L."/>
            <person name="Seifert K.A."/>
            <person name="Miller J.D."/>
            <person name="Mondo S.J."/>
            <person name="Labutti K."/>
            <person name="Lipzen A."/>
            <person name="Dockter R."/>
            <person name="Kennedy M."/>
            <person name="Grigoriev I.V."/>
            <person name="Spatafora J.W."/>
        </authorList>
    </citation>
    <scope>NUCLEOTIDE SEQUENCE [LARGE SCALE GENOMIC DNA]</scope>
    <source>
        <strain evidence="3 4">CBS 120377</strain>
    </source>
</reference>
<keyword evidence="2" id="KW-1133">Transmembrane helix</keyword>
<dbReference type="RefSeq" id="XP_018067731.1">
    <property type="nucleotide sequence ID" value="XM_018222853.1"/>
</dbReference>
<feature type="transmembrane region" description="Helical" evidence="2">
    <location>
        <begin position="529"/>
        <end position="551"/>
    </location>
</feature>
<feature type="transmembrane region" description="Helical" evidence="2">
    <location>
        <begin position="372"/>
        <end position="393"/>
    </location>
</feature>
<evidence type="ECO:0000313" key="4">
    <source>
        <dbReference type="Proteomes" id="UP000070700"/>
    </source>
</evidence>
<sequence>MCYGFELVLANSTSATEDSSQDPNVKWQESPSRRGTLAIVQSCLVTMFACTWSVQHLNVPDSSERAWRKILRKCKWMVLTLVLPEVIMAHAILELSMAINDMDVIRQCWDPVRLPWWLRILQRILGKHEEISAEDYASSSYDGPQEVEWTLIHCYFANMGGFAVRQTSTPSQVDNQSAENNSDAELQRRASSMTSFPLTTAQLVKGWRDCIIPSFTEADIQDKSKSDFFTKLIAVVQISSLVFSIITRSVRHLAFSQLETLTLAFAICGVLTYAFYWYKPQNVGTPFIVDLHYDGDLEFHQTFETMASVLTNAKLNTEKGPRKRIPNDNIPPMEPQTTHTAIYLLAILSAGFGSLHAIAWNFDFPTSIEKTFWRVATLVSIIVPPTALIAIPISQYHVGWEDPRDFMRTCSRVMREFSRESSDKMTVFYPQKHLEEIYNDPERPDKLWVNILGEDQEKASSLSKKMLEFIEKKGPFIDRRSIDLPKDFPKQFKLLTEVIDGKFRSKKLTDSAQTNLFPRRNILPESVNIAILLTAGIIYCLARLSIIALAFSSLRSMPDSVYKTTWAKDIPNVS</sequence>
<organism evidence="3 4">
    <name type="scientific">Mollisia scopiformis</name>
    <name type="common">Conifer needle endophyte fungus</name>
    <name type="synonym">Phialocephala scopiformis</name>
    <dbReference type="NCBI Taxonomy" id="149040"/>
    <lineage>
        <taxon>Eukaryota</taxon>
        <taxon>Fungi</taxon>
        <taxon>Dikarya</taxon>
        <taxon>Ascomycota</taxon>
        <taxon>Pezizomycotina</taxon>
        <taxon>Leotiomycetes</taxon>
        <taxon>Helotiales</taxon>
        <taxon>Mollisiaceae</taxon>
        <taxon>Mollisia</taxon>
    </lineage>
</organism>
<evidence type="ECO:0000313" key="3">
    <source>
        <dbReference type="EMBL" id="KUJ13376.1"/>
    </source>
</evidence>
<keyword evidence="4" id="KW-1185">Reference proteome</keyword>
<gene>
    <name evidence="3" type="ORF">LY89DRAFT_785094</name>
</gene>
<dbReference type="OrthoDB" id="3061561at2759"/>
<dbReference type="STRING" id="149040.A0A194WZK0"/>
<dbReference type="Proteomes" id="UP000070700">
    <property type="component" value="Unassembled WGS sequence"/>
</dbReference>
<keyword evidence="2" id="KW-0472">Membrane</keyword>
<dbReference type="AlphaFoldDB" id="A0A194WZK0"/>
<dbReference type="GeneID" id="28832579"/>
<dbReference type="PANTHER" id="PTHR35043:SF8">
    <property type="entry name" value="DUF4220 DOMAIN-CONTAINING PROTEIN"/>
    <property type="match status" value="1"/>
</dbReference>
<accession>A0A194WZK0</accession>
<proteinExistence type="predicted"/>